<dbReference type="EMBL" id="JANPWB010000007">
    <property type="protein sequence ID" value="KAJ1169971.1"/>
    <property type="molecule type" value="Genomic_DNA"/>
</dbReference>
<gene>
    <name evidence="2" type="ORF">NDU88_001852</name>
</gene>
<comment type="caution">
    <text evidence="2">The sequence shown here is derived from an EMBL/GenBank/DDBJ whole genome shotgun (WGS) entry which is preliminary data.</text>
</comment>
<feature type="compositionally biased region" description="Polar residues" evidence="1">
    <location>
        <begin position="48"/>
        <end position="62"/>
    </location>
</feature>
<proteinExistence type="predicted"/>
<reference evidence="2" key="1">
    <citation type="journal article" date="2022" name="bioRxiv">
        <title>Sequencing and chromosome-scale assembly of the giantPleurodeles waltlgenome.</title>
        <authorList>
            <person name="Brown T."/>
            <person name="Elewa A."/>
            <person name="Iarovenko S."/>
            <person name="Subramanian E."/>
            <person name="Araus A.J."/>
            <person name="Petzold A."/>
            <person name="Susuki M."/>
            <person name="Suzuki K.-i.T."/>
            <person name="Hayashi T."/>
            <person name="Toyoda A."/>
            <person name="Oliveira C."/>
            <person name="Osipova E."/>
            <person name="Leigh N.D."/>
            <person name="Simon A."/>
            <person name="Yun M.H."/>
        </authorList>
    </citation>
    <scope>NUCLEOTIDE SEQUENCE</scope>
    <source>
        <strain evidence="2">20211129_DDA</strain>
        <tissue evidence="2">Liver</tissue>
    </source>
</reference>
<protein>
    <submittedName>
        <fullName evidence="2">Uncharacterized protein</fullName>
    </submittedName>
</protein>
<evidence type="ECO:0000256" key="1">
    <source>
        <dbReference type="SAM" id="MobiDB-lite"/>
    </source>
</evidence>
<sequence>MPPDGHSCTSTAASPLRPQAGSQPQLSPAGTGARPTSVASFCPPGRQPQLQVTQQSPTQASQHGELRDLTAAGNGHTTRDPQQPATPSGLRAQQSPGARLHKPTALHFTLRPSTPVRRTNSAADTGDR</sequence>
<keyword evidence="3" id="KW-1185">Reference proteome</keyword>
<evidence type="ECO:0000313" key="2">
    <source>
        <dbReference type="EMBL" id="KAJ1169971.1"/>
    </source>
</evidence>
<name>A0AAV7T148_PLEWA</name>
<feature type="compositionally biased region" description="Polar residues" evidence="1">
    <location>
        <begin position="80"/>
        <end position="96"/>
    </location>
</feature>
<accession>A0AAV7T148</accession>
<evidence type="ECO:0000313" key="3">
    <source>
        <dbReference type="Proteomes" id="UP001066276"/>
    </source>
</evidence>
<dbReference type="Proteomes" id="UP001066276">
    <property type="component" value="Chromosome 4_1"/>
</dbReference>
<organism evidence="2 3">
    <name type="scientific">Pleurodeles waltl</name>
    <name type="common">Iberian ribbed newt</name>
    <dbReference type="NCBI Taxonomy" id="8319"/>
    <lineage>
        <taxon>Eukaryota</taxon>
        <taxon>Metazoa</taxon>
        <taxon>Chordata</taxon>
        <taxon>Craniata</taxon>
        <taxon>Vertebrata</taxon>
        <taxon>Euteleostomi</taxon>
        <taxon>Amphibia</taxon>
        <taxon>Batrachia</taxon>
        <taxon>Caudata</taxon>
        <taxon>Salamandroidea</taxon>
        <taxon>Salamandridae</taxon>
        <taxon>Pleurodelinae</taxon>
        <taxon>Pleurodeles</taxon>
    </lineage>
</organism>
<dbReference type="AlphaFoldDB" id="A0AAV7T148"/>
<feature type="compositionally biased region" description="Polar residues" evidence="1">
    <location>
        <begin position="116"/>
        <end position="128"/>
    </location>
</feature>
<feature type="region of interest" description="Disordered" evidence="1">
    <location>
        <begin position="1"/>
        <end position="128"/>
    </location>
</feature>